<dbReference type="InterPro" id="IPR011990">
    <property type="entry name" value="TPR-like_helical_dom_sf"/>
</dbReference>
<dbReference type="EMBL" id="JQEC01000054">
    <property type="protein sequence ID" value="KGJ89697.1"/>
    <property type="molecule type" value="Genomic_DNA"/>
</dbReference>
<dbReference type="RefSeq" id="WP_052093955.1">
    <property type="nucleotide sequence ID" value="NZ_JQEC01000054.1"/>
</dbReference>
<dbReference type="NCBIfam" id="TIGR00254">
    <property type="entry name" value="GGDEF"/>
    <property type="match status" value="1"/>
</dbReference>
<dbReference type="Proteomes" id="UP000029868">
    <property type="component" value="Unassembled WGS sequence"/>
</dbReference>
<comment type="caution">
    <text evidence="6">The sequence shown here is derived from an EMBL/GenBank/DDBJ whole genome shotgun (WGS) entry which is preliminary data.</text>
</comment>
<dbReference type="AlphaFoldDB" id="A0A099KI93"/>
<protein>
    <recommendedName>
        <fullName evidence="2">diguanylate cyclase</fullName>
        <ecNumber evidence="2">2.7.7.65</ecNumber>
    </recommendedName>
</protein>
<organism evidence="6 7">
    <name type="scientific">Colwellia psychrerythraea</name>
    <name type="common">Vibrio psychroerythus</name>
    <dbReference type="NCBI Taxonomy" id="28229"/>
    <lineage>
        <taxon>Bacteria</taxon>
        <taxon>Pseudomonadati</taxon>
        <taxon>Pseudomonadota</taxon>
        <taxon>Gammaproteobacteria</taxon>
        <taxon>Alteromonadales</taxon>
        <taxon>Colwelliaceae</taxon>
        <taxon>Colwellia</taxon>
    </lineage>
</organism>
<dbReference type="FunFam" id="3.30.70.270:FF:000001">
    <property type="entry name" value="Diguanylate cyclase domain protein"/>
    <property type="match status" value="1"/>
</dbReference>
<keyword evidence="4" id="KW-0472">Membrane</keyword>
<name>A0A099KI93_COLPS</name>
<dbReference type="SMART" id="SM00267">
    <property type="entry name" value="GGDEF"/>
    <property type="match status" value="1"/>
</dbReference>
<dbReference type="SUPFAM" id="SSF55073">
    <property type="entry name" value="Nucleotide cyclase"/>
    <property type="match status" value="1"/>
</dbReference>
<feature type="domain" description="GGDEF" evidence="5">
    <location>
        <begin position="467"/>
        <end position="600"/>
    </location>
</feature>
<dbReference type="InterPro" id="IPR043128">
    <property type="entry name" value="Rev_trsase/Diguanyl_cyclase"/>
</dbReference>
<evidence type="ECO:0000256" key="4">
    <source>
        <dbReference type="SAM" id="Phobius"/>
    </source>
</evidence>
<dbReference type="OrthoDB" id="9803824at2"/>
<dbReference type="PANTHER" id="PTHR45138:SF9">
    <property type="entry name" value="DIGUANYLATE CYCLASE DGCM-RELATED"/>
    <property type="match status" value="1"/>
</dbReference>
<evidence type="ECO:0000313" key="7">
    <source>
        <dbReference type="Proteomes" id="UP000029868"/>
    </source>
</evidence>
<dbReference type="Gene3D" id="1.25.40.10">
    <property type="entry name" value="Tetratricopeptide repeat domain"/>
    <property type="match status" value="1"/>
</dbReference>
<evidence type="ECO:0000259" key="5">
    <source>
        <dbReference type="PROSITE" id="PS50887"/>
    </source>
</evidence>
<dbReference type="InterPro" id="IPR050469">
    <property type="entry name" value="Diguanylate_Cyclase"/>
</dbReference>
<dbReference type="GO" id="GO:0052621">
    <property type="term" value="F:diguanylate cyclase activity"/>
    <property type="evidence" value="ECO:0007669"/>
    <property type="project" value="UniProtKB-EC"/>
</dbReference>
<dbReference type="PATRIC" id="fig|28229.3.peg.3782"/>
<evidence type="ECO:0000256" key="3">
    <source>
        <dbReference type="ARBA" id="ARBA00034247"/>
    </source>
</evidence>
<keyword evidence="4" id="KW-1133">Transmembrane helix</keyword>
<proteinExistence type="predicted"/>
<evidence type="ECO:0000313" key="6">
    <source>
        <dbReference type="EMBL" id="KGJ89697.1"/>
    </source>
</evidence>
<dbReference type="InterPro" id="IPR000160">
    <property type="entry name" value="GGDEF_dom"/>
</dbReference>
<dbReference type="SUPFAM" id="SSF48452">
    <property type="entry name" value="TPR-like"/>
    <property type="match status" value="1"/>
</dbReference>
<keyword evidence="4" id="KW-0812">Transmembrane</keyword>
<evidence type="ECO:0000256" key="1">
    <source>
        <dbReference type="ARBA" id="ARBA00001946"/>
    </source>
</evidence>
<comment type="cofactor">
    <cofactor evidence="1">
        <name>Mg(2+)</name>
        <dbReference type="ChEBI" id="CHEBI:18420"/>
    </cofactor>
</comment>
<dbReference type="EC" id="2.7.7.65" evidence="2"/>
<dbReference type="PROSITE" id="PS50887">
    <property type="entry name" value="GGDEF"/>
    <property type="match status" value="1"/>
</dbReference>
<evidence type="ECO:0000256" key="2">
    <source>
        <dbReference type="ARBA" id="ARBA00012528"/>
    </source>
</evidence>
<comment type="catalytic activity">
    <reaction evidence="3">
        <text>2 GTP = 3',3'-c-di-GMP + 2 diphosphate</text>
        <dbReference type="Rhea" id="RHEA:24898"/>
        <dbReference type="ChEBI" id="CHEBI:33019"/>
        <dbReference type="ChEBI" id="CHEBI:37565"/>
        <dbReference type="ChEBI" id="CHEBI:58805"/>
        <dbReference type="EC" id="2.7.7.65"/>
    </reaction>
</comment>
<dbReference type="Pfam" id="PF00990">
    <property type="entry name" value="GGDEF"/>
    <property type="match status" value="1"/>
</dbReference>
<reference evidence="6 7" key="1">
    <citation type="submission" date="2014-08" db="EMBL/GenBank/DDBJ databases">
        <title>Genomic and Phenotypic Diversity of Colwellia psychrerythraea strains from Disparate Marine Basins.</title>
        <authorList>
            <person name="Techtmann S.M."/>
            <person name="Stelling S.C."/>
            <person name="Utturkar S.M."/>
            <person name="Alshibli N."/>
            <person name="Harris A."/>
            <person name="Brown S.D."/>
            <person name="Hazen T.C."/>
        </authorList>
    </citation>
    <scope>NUCLEOTIDE SEQUENCE [LARGE SCALE GENOMIC DNA]</scope>
    <source>
        <strain evidence="6 7">GAB14E</strain>
    </source>
</reference>
<feature type="transmembrane region" description="Helical" evidence="4">
    <location>
        <begin position="405"/>
        <end position="424"/>
    </location>
</feature>
<sequence>MKKHRTVFNYFNKLSLIVLCFILYNITFVPAQAFEIKKQYSTSKKILTSEEVSTQLALADKYKRSNPTKFKQLIFELAQQKTLTTEQRHYLNLLHSYHLSFIGEYDSAESKIKEILHSDASSLIKFRANYALITISMTTQNWLNGLQYVTKNINALASINNSEHYQNGLLITIIFYNQIGQYTLALSYIEQLAKQDLSAKNDCWLRQLTLETKFKLNELKSGNPALEDTIQKCITADNKINTNIVRTYKAKLFLQENMPEAAINFMLGSLDEVRSTQYPMLIAETANIIAKAYWQINDIDNAQLYASEALTINNNMSNLLQGVDTYYLLYQVTKQQQNLALALDYFEKYAEVERNQLEGEKAKHLAFQIAQHQSLEQKSQIKLLNKKNALLVSEKALAKAKVANVQMFIAILTVTIALLVLWGGRLLQSHRQVKELAEYDALTGIYNRGHFTQVTKSALKYCKNAQQDLSVIMFDLDHFKLVNDNYGHACGDWALKATIKVCQDIGRQNDIFARLGGEEFCLVLPSCSIEVAQLRAEACRAAIEEIITEESGCDFSITASFGVTDVKRSGFDLDKLLADSDGAAYASKHAGRNRVTVFQPAATDETKPLDNSWSVVS</sequence>
<dbReference type="CDD" id="cd01949">
    <property type="entry name" value="GGDEF"/>
    <property type="match status" value="1"/>
</dbReference>
<accession>A0A099KI93</accession>
<gene>
    <name evidence="6" type="ORF">GAB14E_3858</name>
</gene>
<dbReference type="InterPro" id="IPR029787">
    <property type="entry name" value="Nucleotide_cyclase"/>
</dbReference>
<dbReference type="Gene3D" id="3.30.70.270">
    <property type="match status" value="1"/>
</dbReference>
<dbReference type="PANTHER" id="PTHR45138">
    <property type="entry name" value="REGULATORY COMPONENTS OF SENSORY TRANSDUCTION SYSTEM"/>
    <property type="match status" value="1"/>
</dbReference>